<comment type="caution">
    <text evidence="2">The sequence shown here is derived from an EMBL/GenBank/DDBJ whole genome shotgun (WGS) entry which is preliminary data.</text>
</comment>
<dbReference type="InterPro" id="IPR005532">
    <property type="entry name" value="SUMF_dom"/>
</dbReference>
<dbReference type="SUPFAM" id="SSF56436">
    <property type="entry name" value="C-type lectin-like"/>
    <property type="match status" value="1"/>
</dbReference>
<accession>A0ABV1S2X8</accession>
<sequence>MIKNLKFKYIEAGEFHFGTEWNKEKFINMVNNYNVPLEWLLKEVPQKKVYLNDYWISETPVTIGMMKEFYQNNPHVQMPLVIKKHINNNDLDFPAYHINFEDALMFCYWASETLGECIDLPTEPEWEKAARGSWDDREFPWGDEIIENVNIKGQYNSLPIPVKNIKENRSPYGVYDLSGNIEEWTRSYNRPYLGSPLKYSKSLNYHILRGGTCEHGVDLARCSRRHGNIPSVFRGFRIVKRKEVNIFQNDIYSEYSEVNEGDFILARTSKLDQQNLIVDIDLNKKAYLDIQTCQSNEIKLFKGFSNPGSEILVQFEGDVGGQLKVRKPSLSELDSLLRNLDVNKIIQ</sequence>
<reference evidence="2 3" key="1">
    <citation type="submission" date="2024-06" db="EMBL/GenBank/DDBJ databases">
        <title>Construction of an artificial bacterial consortium using nitrogen cycle bacteria from Cuatro Cienegas Basin and a mangrove forest.</title>
        <authorList>
            <person name="Aguilera-Najera D."/>
            <person name="Marquez-Cianci L."/>
            <person name="Martinez-Perez E."/>
            <person name="Rosas-Barrera M."/>
            <person name="Rodriguez-Cruz U.E."/>
            <person name="Tapia-Lopez R."/>
            <person name="Eguiarte L.E."/>
            <person name="Souza-Saldivar V."/>
        </authorList>
    </citation>
    <scope>NUCLEOTIDE SEQUENCE [LARGE SCALE GENOMIC DNA]</scope>
    <source>
        <strain evidence="2 3">S14-15</strain>
    </source>
</reference>
<evidence type="ECO:0000313" key="3">
    <source>
        <dbReference type="Proteomes" id="UP001467674"/>
    </source>
</evidence>
<name>A0ABV1S2X8_BACAB</name>
<dbReference type="PANTHER" id="PTHR23150:SF19">
    <property type="entry name" value="FORMYLGLYCINE-GENERATING ENZYME"/>
    <property type="match status" value="1"/>
</dbReference>
<organism evidence="2 3">
    <name type="scientific">Bacillus altitudinis</name>
    <dbReference type="NCBI Taxonomy" id="293387"/>
    <lineage>
        <taxon>Bacteria</taxon>
        <taxon>Bacillati</taxon>
        <taxon>Bacillota</taxon>
        <taxon>Bacilli</taxon>
        <taxon>Bacillales</taxon>
        <taxon>Bacillaceae</taxon>
        <taxon>Bacillus</taxon>
    </lineage>
</organism>
<dbReference type="Pfam" id="PF03781">
    <property type="entry name" value="FGE-sulfatase"/>
    <property type="match status" value="1"/>
</dbReference>
<dbReference type="InterPro" id="IPR051043">
    <property type="entry name" value="Sulfatase_Mod_Factor_Kinase"/>
</dbReference>
<dbReference type="InterPro" id="IPR042095">
    <property type="entry name" value="SUMF_sf"/>
</dbReference>
<dbReference type="Proteomes" id="UP001467674">
    <property type="component" value="Unassembled WGS sequence"/>
</dbReference>
<dbReference type="RefSeq" id="WP_050827148.1">
    <property type="nucleotide sequence ID" value="NZ_CP009108.1"/>
</dbReference>
<protein>
    <submittedName>
        <fullName evidence="2">SUMF1/EgtB/PvdO family nonheme iron enzyme</fullName>
    </submittedName>
</protein>
<keyword evidence="3" id="KW-1185">Reference proteome</keyword>
<dbReference type="PANTHER" id="PTHR23150">
    <property type="entry name" value="SULFATASE MODIFYING FACTOR 1, 2"/>
    <property type="match status" value="1"/>
</dbReference>
<evidence type="ECO:0000313" key="2">
    <source>
        <dbReference type="EMBL" id="MER3120882.1"/>
    </source>
</evidence>
<dbReference type="Gene3D" id="3.90.1580.10">
    <property type="entry name" value="paralog of FGE (formylglycine-generating enzyme)"/>
    <property type="match status" value="1"/>
</dbReference>
<dbReference type="InterPro" id="IPR016187">
    <property type="entry name" value="CTDL_fold"/>
</dbReference>
<gene>
    <name evidence="2" type="ORF">ABQG71_06725</name>
</gene>
<dbReference type="EMBL" id="JBEOME010000002">
    <property type="protein sequence ID" value="MER3120882.1"/>
    <property type="molecule type" value="Genomic_DNA"/>
</dbReference>
<evidence type="ECO:0000259" key="1">
    <source>
        <dbReference type="Pfam" id="PF03781"/>
    </source>
</evidence>
<feature type="domain" description="Sulfatase-modifying factor enzyme-like" evidence="1">
    <location>
        <begin position="10"/>
        <end position="240"/>
    </location>
</feature>
<proteinExistence type="predicted"/>
<dbReference type="GeneID" id="66362676"/>